<evidence type="ECO:0000259" key="1">
    <source>
        <dbReference type="Pfam" id="PF04127"/>
    </source>
</evidence>
<name>A0A5C5SDJ8_9STRE</name>
<protein>
    <submittedName>
        <fullName evidence="2">Phosphopantothenate--cysteine ligase</fullName>
    </submittedName>
</protein>
<organism evidence="2 3">
    <name type="scientific">Streptococcus cuniculipharyngis</name>
    <dbReference type="NCBI Taxonomy" id="1562651"/>
    <lineage>
        <taxon>Bacteria</taxon>
        <taxon>Bacillati</taxon>
        <taxon>Bacillota</taxon>
        <taxon>Bacilli</taxon>
        <taxon>Lactobacillales</taxon>
        <taxon>Streptococcaceae</taxon>
        <taxon>Streptococcus</taxon>
    </lineage>
</organism>
<feature type="domain" description="DNA/pantothenate metabolism flavoprotein C-terminal" evidence="1">
    <location>
        <begin position="2"/>
        <end position="225"/>
    </location>
</feature>
<evidence type="ECO:0000313" key="3">
    <source>
        <dbReference type="Proteomes" id="UP000317430"/>
    </source>
</evidence>
<sequence>MKILITSGGTTEPIDAVRGITNHATGRLGQLLAQLFLDKGHQVTLVTSPGSYRPEKHKRLKLIEVSTVNSLQNVLEHLVKDHQVFIHSMAVSDYSPVYMTDLEDVMASKDLSQLLKRHNHQGKISSSSDYQVLFLKKTPKLISLVKKWNPDIRLIGFKLLVNVPKEQLLQVARTSLHKNQADLIVANDLYQIKQDQHQAYLVSAEGYQTLTSKPAIAQAIYERVISNDKNHPPRCQR</sequence>
<dbReference type="AlphaFoldDB" id="A0A5C5SDJ8"/>
<dbReference type="NCBIfam" id="NF005231">
    <property type="entry name" value="PRK06732.1"/>
    <property type="match status" value="1"/>
</dbReference>
<proteinExistence type="predicted"/>
<dbReference type="Gene3D" id="3.40.50.10300">
    <property type="entry name" value="CoaB-like"/>
    <property type="match status" value="1"/>
</dbReference>
<comment type="caution">
    <text evidence="2">The sequence shown here is derived from an EMBL/GenBank/DDBJ whole genome shotgun (WGS) entry which is preliminary data.</text>
</comment>
<evidence type="ECO:0000313" key="2">
    <source>
        <dbReference type="EMBL" id="TWS98819.1"/>
    </source>
</evidence>
<dbReference type="InterPro" id="IPR011848">
    <property type="entry name" value="CoaB_strep"/>
</dbReference>
<dbReference type="InterPro" id="IPR007085">
    <property type="entry name" value="DNA/pantothenate-metab_flavo_C"/>
</dbReference>
<keyword evidence="2" id="KW-0436">Ligase</keyword>
<dbReference type="SUPFAM" id="SSF102645">
    <property type="entry name" value="CoaB-like"/>
    <property type="match status" value="1"/>
</dbReference>
<dbReference type="Pfam" id="PF04127">
    <property type="entry name" value="DFP"/>
    <property type="match status" value="1"/>
</dbReference>
<dbReference type="Proteomes" id="UP000317430">
    <property type="component" value="Unassembled WGS sequence"/>
</dbReference>
<dbReference type="EMBL" id="VOHL01000001">
    <property type="protein sequence ID" value="TWS98819.1"/>
    <property type="molecule type" value="Genomic_DNA"/>
</dbReference>
<dbReference type="GO" id="GO:0016874">
    <property type="term" value="F:ligase activity"/>
    <property type="evidence" value="ECO:0007669"/>
    <property type="project" value="UniProtKB-KW"/>
</dbReference>
<dbReference type="RefSeq" id="WP_146565763.1">
    <property type="nucleotide sequence ID" value="NZ_VOHL01000001.1"/>
</dbReference>
<dbReference type="NCBIfam" id="TIGR02114">
    <property type="entry name" value="coaB_strep"/>
    <property type="match status" value="1"/>
</dbReference>
<dbReference type="InterPro" id="IPR035929">
    <property type="entry name" value="CoaB-like_sf"/>
</dbReference>
<dbReference type="OrthoDB" id="9802554at2"/>
<gene>
    <name evidence="2" type="ORF">FRX57_00990</name>
</gene>
<dbReference type="GO" id="GO:0015937">
    <property type="term" value="P:coenzyme A biosynthetic process"/>
    <property type="evidence" value="ECO:0007669"/>
    <property type="project" value="UniProtKB-ARBA"/>
</dbReference>
<keyword evidence="3" id="KW-1185">Reference proteome</keyword>
<reference evidence="2 3" key="1">
    <citation type="submission" date="2019-08" db="EMBL/GenBank/DDBJ databases">
        <authorList>
            <person name="Lei W."/>
        </authorList>
    </citation>
    <scope>NUCLEOTIDE SEQUENCE [LARGE SCALE GENOMIC DNA]</scope>
    <source>
        <strain evidence="2 3">CCUG 66496</strain>
    </source>
</reference>
<accession>A0A5C5SDJ8</accession>